<dbReference type="InterPro" id="IPR043322">
    <property type="entry name" value="CtBP"/>
</dbReference>
<protein>
    <recommendedName>
        <fullName evidence="8">C-terminal binding protein</fullName>
    </recommendedName>
</protein>
<comment type="similarity">
    <text evidence="1 3">Belongs to the D-isomer specific 2-hydroxyacid dehydrogenase family.</text>
</comment>
<evidence type="ECO:0000313" key="6">
    <source>
        <dbReference type="EMBL" id="GAA2197898.1"/>
    </source>
</evidence>
<accession>A0ABP5NIV8</accession>
<dbReference type="RefSeq" id="WP_059256085.1">
    <property type="nucleotide sequence ID" value="NZ_BAAAOQ010000012.1"/>
</dbReference>
<dbReference type="InterPro" id="IPR029753">
    <property type="entry name" value="D-isomer_DH_CS"/>
</dbReference>
<dbReference type="Pfam" id="PF00389">
    <property type="entry name" value="2-Hacid_dh"/>
    <property type="match status" value="1"/>
</dbReference>
<dbReference type="Gene3D" id="3.40.50.720">
    <property type="entry name" value="NAD(P)-binding Rossmann-like Domain"/>
    <property type="match status" value="2"/>
</dbReference>
<dbReference type="InterPro" id="IPR036291">
    <property type="entry name" value="NAD(P)-bd_dom_sf"/>
</dbReference>
<keyword evidence="2 3" id="KW-0560">Oxidoreductase</keyword>
<dbReference type="Proteomes" id="UP001501391">
    <property type="component" value="Unassembled WGS sequence"/>
</dbReference>
<organism evidence="6 7">
    <name type="scientific">Streptomyces bangladeshensis</name>
    <dbReference type="NCBI Taxonomy" id="295352"/>
    <lineage>
        <taxon>Bacteria</taxon>
        <taxon>Bacillati</taxon>
        <taxon>Actinomycetota</taxon>
        <taxon>Actinomycetes</taxon>
        <taxon>Kitasatosporales</taxon>
        <taxon>Streptomycetaceae</taxon>
        <taxon>Streptomyces</taxon>
    </lineage>
</organism>
<dbReference type="PANTHER" id="PTHR46029">
    <property type="entry name" value="C-TERMINAL-BINDING PROTEIN"/>
    <property type="match status" value="1"/>
</dbReference>
<dbReference type="PANTHER" id="PTHR46029:SF7">
    <property type="entry name" value="C-TERMINAL-BINDING PROTEIN"/>
    <property type="match status" value="1"/>
</dbReference>
<dbReference type="SUPFAM" id="SSF51735">
    <property type="entry name" value="NAD(P)-binding Rossmann-fold domains"/>
    <property type="match status" value="1"/>
</dbReference>
<dbReference type="SUPFAM" id="SSF52283">
    <property type="entry name" value="Formate/glycerate dehydrogenase catalytic domain-like"/>
    <property type="match status" value="1"/>
</dbReference>
<feature type="domain" description="D-isomer specific 2-hydroxyacid dehydrogenase catalytic" evidence="4">
    <location>
        <begin position="66"/>
        <end position="337"/>
    </location>
</feature>
<evidence type="ECO:0008006" key="8">
    <source>
        <dbReference type="Google" id="ProtNLM"/>
    </source>
</evidence>
<dbReference type="InterPro" id="IPR051638">
    <property type="entry name" value="CTBP_dehydrogenase"/>
</dbReference>
<feature type="domain" description="D-isomer specific 2-hydroxyacid dehydrogenase NAD-binding" evidence="5">
    <location>
        <begin position="130"/>
        <end position="306"/>
    </location>
</feature>
<evidence type="ECO:0000256" key="3">
    <source>
        <dbReference type="RuleBase" id="RU003719"/>
    </source>
</evidence>
<proteinExistence type="inferred from homology"/>
<name>A0ABP5NIV8_9ACTN</name>
<dbReference type="InterPro" id="IPR006140">
    <property type="entry name" value="D-isomer_DH_NAD-bd"/>
</dbReference>
<evidence type="ECO:0000256" key="2">
    <source>
        <dbReference type="ARBA" id="ARBA00023002"/>
    </source>
</evidence>
<comment type="caution">
    <text evidence="6">The sequence shown here is derived from an EMBL/GenBank/DDBJ whole genome shotgun (WGS) entry which is preliminary data.</text>
</comment>
<dbReference type="InterPro" id="IPR006139">
    <property type="entry name" value="D-isomer_2_OHA_DH_cat_dom"/>
</dbReference>
<dbReference type="PROSITE" id="PS00671">
    <property type="entry name" value="D_2_HYDROXYACID_DH_3"/>
    <property type="match status" value="1"/>
</dbReference>
<sequence length="340" mass="36992">MVQLAPDVPKDTGDDHDTAPVVWVVDAPGGGYVESPDIEGRVVGPHGTVRLVIVPDDERDRLPRAACDYMILWHRVPLDASFFARNTRCRAVICASTGYDHVAVEAARAAGTSVFHIPHYGTEEVADHTLALFLAQVRRLPDLRAHVRDGGWDWRSITDAPRVRGMTWGIVGLGRIGLAVAQRARAFGIRVCFYDPHNHPGVEKSLGIERRHSLDALLTDADVVSVHVPLDSTTHHLLGAAELDRMKPGSLLINTARGAVVDVSALRQALAVGRPGRVALDVVEGEPELPHWLRDHPRVLLTPHAAFYSVESLAELRTRAAEAVRELIVAAPVTSAVRVA</sequence>
<evidence type="ECO:0000313" key="7">
    <source>
        <dbReference type="Proteomes" id="UP001501391"/>
    </source>
</evidence>
<dbReference type="Pfam" id="PF02826">
    <property type="entry name" value="2-Hacid_dh_C"/>
    <property type="match status" value="1"/>
</dbReference>
<evidence type="ECO:0000256" key="1">
    <source>
        <dbReference type="ARBA" id="ARBA00005854"/>
    </source>
</evidence>
<reference evidence="7" key="1">
    <citation type="journal article" date="2019" name="Int. J. Syst. Evol. Microbiol.">
        <title>The Global Catalogue of Microorganisms (GCM) 10K type strain sequencing project: providing services to taxonomists for standard genome sequencing and annotation.</title>
        <authorList>
            <consortium name="The Broad Institute Genomics Platform"/>
            <consortium name="The Broad Institute Genome Sequencing Center for Infectious Disease"/>
            <person name="Wu L."/>
            <person name="Ma J."/>
        </authorList>
    </citation>
    <scope>NUCLEOTIDE SEQUENCE [LARGE SCALE GENOMIC DNA]</scope>
    <source>
        <strain evidence="7">JCM 14924</strain>
    </source>
</reference>
<evidence type="ECO:0000259" key="5">
    <source>
        <dbReference type="Pfam" id="PF02826"/>
    </source>
</evidence>
<dbReference type="EMBL" id="BAAAOQ010000012">
    <property type="protein sequence ID" value="GAA2197898.1"/>
    <property type="molecule type" value="Genomic_DNA"/>
</dbReference>
<dbReference type="PROSITE" id="PS00670">
    <property type="entry name" value="D_2_HYDROXYACID_DH_2"/>
    <property type="match status" value="1"/>
</dbReference>
<gene>
    <name evidence="6" type="ORF">GCM10009787_38320</name>
</gene>
<evidence type="ECO:0000259" key="4">
    <source>
        <dbReference type="Pfam" id="PF00389"/>
    </source>
</evidence>
<dbReference type="CDD" id="cd05299">
    <property type="entry name" value="CtBP_dh"/>
    <property type="match status" value="1"/>
</dbReference>
<keyword evidence="7" id="KW-1185">Reference proteome</keyword>